<gene>
    <name evidence="2" type="ORF">BD293_4278</name>
</gene>
<evidence type="ECO:0000313" key="3">
    <source>
        <dbReference type="Proteomes" id="UP000320582"/>
    </source>
</evidence>
<keyword evidence="1" id="KW-1133">Transmembrane helix</keyword>
<organism evidence="2 3">
    <name type="scientific">Roseinatronobacter monicus</name>
    <dbReference type="NCBI Taxonomy" id="393481"/>
    <lineage>
        <taxon>Bacteria</taxon>
        <taxon>Pseudomonadati</taxon>
        <taxon>Pseudomonadota</taxon>
        <taxon>Alphaproteobacteria</taxon>
        <taxon>Rhodobacterales</taxon>
        <taxon>Paracoccaceae</taxon>
        <taxon>Roseinatronobacter</taxon>
    </lineage>
</organism>
<protein>
    <submittedName>
        <fullName evidence="2">Uncharacterized protein</fullName>
    </submittedName>
</protein>
<dbReference type="RefSeq" id="WP_142085562.1">
    <property type="nucleotide sequence ID" value="NZ_VFPT01000004.1"/>
</dbReference>
<dbReference type="EMBL" id="VFPT01000004">
    <property type="protein sequence ID" value="TQM89959.1"/>
    <property type="molecule type" value="Genomic_DNA"/>
</dbReference>
<sequence length="243" mass="25378">MTSLWCALPLTSCARDDRHAFDRVIEALRADFTGVAAMTVNDAHVRRLYQQEVTRLARALEQDAIAGRLSWQAAAQRAQALRNDVMSLMRGRTSPVGRALAEYMKRNGLTRETLLARYSERLFGRGASFTSLDAAQQARVHAEIVAAAGRANPQVNAMLARWSQIGRGVIVVSLAISVYTVVVDDAPGKAALREGALLGAGIGGGVAGGAAAGLLCGPGAPLCVTVGAFVGGALAAFGVGAMF</sequence>
<feature type="transmembrane region" description="Helical" evidence="1">
    <location>
        <begin position="222"/>
        <end position="242"/>
    </location>
</feature>
<feature type="transmembrane region" description="Helical" evidence="1">
    <location>
        <begin position="165"/>
        <end position="183"/>
    </location>
</feature>
<name>A0A543K4E9_9RHOB</name>
<reference evidence="2 3" key="1">
    <citation type="submission" date="2019-06" db="EMBL/GenBank/DDBJ databases">
        <title>Genomic Encyclopedia of Archaeal and Bacterial Type Strains, Phase II (KMG-II): from individual species to whole genera.</title>
        <authorList>
            <person name="Goeker M."/>
        </authorList>
    </citation>
    <scope>NUCLEOTIDE SEQUENCE [LARGE SCALE GENOMIC DNA]</scope>
    <source>
        <strain evidence="2 3">DSM 18423</strain>
    </source>
</reference>
<accession>A0A543K4E9</accession>
<feature type="transmembrane region" description="Helical" evidence="1">
    <location>
        <begin position="195"/>
        <end position="215"/>
    </location>
</feature>
<comment type="caution">
    <text evidence="2">The sequence shown here is derived from an EMBL/GenBank/DDBJ whole genome shotgun (WGS) entry which is preliminary data.</text>
</comment>
<dbReference type="AlphaFoldDB" id="A0A543K4E9"/>
<keyword evidence="3" id="KW-1185">Reference proteome</keyword>
<dbReference type="Proteomes" id="UP000320582">
    <property type="component" value="Unassembled WGS sequence"/>
</dbReference>
<dbReference type="OrthoDB" id="7869882at2"/>
<keyword evidence="1" id="KW-0812">Transmembrane</keyword>
<evidence type="ECO:0000313" key="2">
    <source>
        <dbReference type="EMBL" id="TQM89959.1"/>
    </source>
</evidence>
<keyword evidence="1" id="KW-0472">Membrane</keyword>
<evidence type="ECO:0000256" key="1">
    <source>
        <dbReference type="SAM" id="Phobius"/>
    </source>
</evidence>
<proteinExistence type="predicted"/>